<evidence type="ECO:0000256" key="6">
    <source>
        <dbReference type="ARBA" id="ARBA00022777"/>
    </source>
</evidence>
<keyword evidence="2" id="KW-0597">Phosphoprotein</keyword>
<reference evidence="18 19" key="1">
    <citation type="submission" date="2016-10" db="EMBL/GenBank/DDBJ databases">
        <authorList>
            <person name="de Groot N.N."/>
        </authorList>
    </citation>
    <scope>NUCLEOTIDE SEQUENCE [LARGE SCALE GENOMIC DNA]</scope>
    <source>
        <strain evidence="18 19">CGMCC 4.5681</strain>
    </source>
</reference>
<feature type="domain" description="GAF" evidence="16">
    <location>
        <begin position="33"/>
        <end position="217"/>
    </location>
</feature>
<dbReference type="SMART" id="SM00065">
    <property type="entry name" value="GAF"/>
    <property type="match status" value="1"/>
</dbReference>
<evidence type="ECO:0000256" key="15">
    <source>
        <dbReference type="ARBA" id="ARBA00081350"/>
    </source>
</evidence>
<dbReference type="Pfam" id="PF01590">
    <property type="entry name" value="GAF"/>
    <property type="match status" value="1"/>
</dbReference>
<dbReference type="FunFam" id="3.60.40.10:FF:000005">
    <property type="entry name" value="Serine/threonine protein phosphatase"/>
    <property type="match status" value="1"/>
</dbReference>
<gene>
    <name evidence="18" type="ORF">SAMN05421874_1093</name>
</gene>
<evidence type="ECO:0000256" key="3">
    <source>
        <dbReference type="ARBA" id="ARBA00022679"/>
    </source>
</evidence>
<dbReference type="GO" id="GO:0016301">
    <property type="term" value="F:kinase activity"/>
    <property type="evidence" value="ECO:0007669"/>
    <property type="project" value="UniProtKB-KW"/>
</dbReference>
<keyword evidence="4" id="KW-0479">Metal-binding</keyword>
<evidence type="ECO:0000256" key="4">
    <source>
        <dbReference type="ARBA" id="ARBA00022723"/>
    </source>
</evidence>
<dbReference type="InterPro" id="IPR036457">
    <property type="entry name" value="PPM-type-like_dom_sf"/>
</dbReference>
<dbReference type="RefSeq" id="WP_090765607.1">
    <property type="nucleotide sequence ID" value="NZ_FNFB01000009.1"/>
</dbReference>
<dbReference type="PANTHER" id="PTHR43156">
    <property type="entry name" value="STAGE II SPORULATION PROTEIN E-RELATED"/>
    <property type="match status" value="1"/>
</dbReference>
<evidence type="ECO:0000259" key="17">
    <source>
        <dbReference type="SMART" id="SM00331"/>
    </source>
</evidence>
<sequence>MDLGFLIKDPRGRTELRLGGATTLEQRLAFLNDASTRIGSTLDLAQTCREVLDVAVPRCADAGGIMVQERLITEGEFPVRPTDGTALVRRVATAVAVENPFDWDRAFPVGEVAVYPPYLPQGQAMATARTVLVQRLDQNVGDENARAFGRDVIAKILTGCSLLVAPLLARGNVLGFFVLVREPCSEPFRSADVALVEELAARTAICIDNARLYARERRTALALQSSLLPAALTAPPGLEVAHRYLPASDLAGVGGDWFDVIPQARERTTLVVGDVMGHGVRAAAAMGQLRTATQTLASLDLDPAELLYRLDRVAEQLHLEQIATCLCARYDRAAGTVQIACAGHLPPMLVHPHGTVETLPVVPGPPLGISSERYELCEFALPAGGLLVLYTDGLVEGREWDIDEGLAKLRGLLTGPPLGIERICDVVIRAQATQTERDDIALLLVKAL</sequence>
<evidence type="ECO:0000256" key="11">
    <source>
        <dbReference type="ARBA" id="ARBA00023211"/>
    </source>
</evidence>
<dbReference type="Gene3D" id="3.30.450.40">
    <property type="match status" value="1"/>
</dbReference>
<dbReference type="Proteomes" id="UP000198683">
    <property type="component" value="Unassembled WGS sequence"/>
</dbReference>
<dbReference type="AlphaFoldDB" id="A0A1G9D6J6"/>
<evidence type="ECO:0000256" key="13">
    <source>
        <dbReference type="ARBA" id="ARBA00056274"/>
    </source>
</evidence>
<protein>
    <recommendedName>
        <fullName evidence="1">protein-serine/threonine phosphatase</fullName>
        <ecNumber evidence="1">3.1.3.16</ecNumber>
    </recommendedName>
    <alternativeName>
        <fullName evidence="15">Protein-serine/threonine phosphatase</fullName>
    </alternativeName>
    <alternativeName>
        <fullName evidence="14">Serine/threonine-protein kinase</fullName>
    </alternativeName>
</protein>
<accession>A0A1G9D6J6</accession>
<name>A0A1G9D6J6_9ACTN</name>
<evidence type="ECO:0000313" key="19">
    <source>
        <dbReference type="Proteomes" id="UP000198683"/>
    </source>
</evidence>
<keyword evidence="7" id="KW-0378">Hydrolase</keyword>
<dbReference type="InterPro" id="IPR052016">
    <property type="entry name" value="Bact_Sigma-Reg"/>
</dbReference>
<evidence type="ECO:0000256" key="7">
    <source>
        <dbReference type="ARBA" id="ARBA00022801"/>
    </source>
</evidence>
<evidence type="ECO:0000256" key="8">
    <source>
        <dbReference type="ARBA" id="ARBA00022840"/>
    </source>
</evidence>
<evidence type="ECO:0000256" key="9">
    <source>
        <dbReference type="ARBA" id="ARBA00022842"/>
    </source>
</evidence>
<evidence type="ECO:0000256" key="2">
    <source>
        <dbReference type="ARBA" id="ARBA00022553"/>
    </source>
</evidence>
<dbReference type="GO" id="GO:0046872">
    <property type="term" value="F:metal ion binding"/>
    <property type="evidence" value="ECO:0007669"/>
    <property type="project" value="UniProtKB-KW"/>
</dbReference>
<dbReference type="Pfam" id="PF07228">
    <property type="entry name" value="SpoIIE"/>
    <property type="match status" value="1"/>
</dbReference>
<feature type="domain" description="PPM-type phosphatase" evidence="17">
    <location>
        <begin position="235"/>
        <end position="447"/>
    </location>
</feature>
<keyword evidence="8" id="KW-0067">ATP-binding</keyword>
<dbReference type="SUPFAM" id="SSF81606">
    <property type="entry name" value="PP2C-like"/>
    <property type="match status" value="1"/>
</dbReference>
<evidence type="ECO:0000256" key="5">
    <source>
        <dbReference type="ARBA" id="ARBA00022741"/>
    </source>
</evidence>
<evidence type="ECO:0000313" key="18">
    <source>
        <dbReference type="EMBL" id="SDK59471.1"/>
    </source>
</evidence>
<dbReference type="GO" id="GO:0005524">
    <property type="term" value="F:ATP binding"/>
    <property type="evidence" value="ECO:0007669"/>
    <property type="project" value="UniProtKB-KW"/>
</dbReference>
<keyword evidence="5" id="KW-0547">Nucleotide-binding</keyword>
<evidence type="ECO:0000259" key="16">
    <source>
        <dbReference type="SMART" id="SM00065"/>
    </source>
</evidence>
<dbReference type="STRING" id="683260.SAMN05421874_1093"/>
<dbReference type="OrthoDB" id="118142at2"/>
<evidence type="ECO:0000256" key="10">
    <source>
        <dbReference type="ARBA" id="ARBA00022912"/>
    </source>
</evidence>
<dbReference type="PANTHER" id="PTHR43156:SF2">
    <property type="entry name" value="STAGE II SPORULATION PROTEIN E"/>
    <property type="match status" value="1"/>
</dbReference>
<comment type="catalytic activity">
    <reaction evidence="12">
        <text>O-phospho-L-seryl-[protein] + H2O = L-seryl-[protein] + phosphate</text>
        <dbReference type="Rhea" id="RHEA:20629"/>
        <dbReference type="Rhea" id="RHEA-COMP:9863"/>
        <dbReference type="Rhea" id="RHEA-COMP:11604"/>
        <dbReference type="ChEBI" id="CHEBI:15377"/>
        <dbReference type="ChEBI" id="CHEBI:29999"/>
        <dbReference type="ChEBI" id="CHEBI:43474"/>
        <dbReference type="ChEBI" id="CHEBI:83421"/>
        <dbReference type="EC" id="3.1.3.16"/>
    </reaction>
</comment>
<keyword evidence="3" id="KW-0808">Transferase</keyword>
<dbReference type="EC" id="3.1.3.16" evidence="1"/>
<keyword evidence="19" id="KW-1185">Reference proteome</keyword>
<keyword evidence="9" id="KW-0460">Magnesium</keyword>
<evidence type="ECO:0000256" key="14">
    <source>
        <dbReference type="ARBA" id="ARBA00075117"/>
    </source>
</evidence>
<evidence type="ECO:0000256" key="1">
    <source>
        <dbReference type="ARBA" id="ARBA00013081"/>
    </source>
</evidence>
<proteinExistence type="predicted"/>
<dbReference type="GO" id="GO:0004722">
    <property type="term" value="F:protein serine/threonine phosphatase activity"/>
    <property type="evidence" value="ECO:0007669"/>
    <property type="project" value="UniProtKB-EC"/>
</dbReference>
<dbReference type="EMBL" id="FNFB01000009">
    <property type="protein sequence ID" value="SDK59471.1"/>
    <property type="molecule type" value="Genomic_DNA"/>
</dbReference>
<organism evidence="18 19">
    <name type="scientific">Nonomuraea maritima</name>
    <dbReference type="NCBI Taxonomy" id="683260"/>
    <lineage>
        <taxon>Bacteria</taxon>
        <taxon>Bacillati</taxon>
        <taxon>Actinomycetota</taxon>
        <taxon>Actinomycetes</taxon>
        <taxon>Streptosporangiales</taxon>
        <taxon>Streptosporangiaceae</taxon>
        <taxon>Nonomuraea</taxon>
    </lineage>
</organism>
<dbReference type="SUPFAM" id="SSF55781">
    <property type="entry name" value="GAF domain-like"/>
    <property type="match status" value="1"/>
</dbReference>
<dbReference type="InterPro" id="IPR003018">
    <property type="entry name" value="GAF"/>
</dbReference>
<keyword evidence="6" id="KW-0418">Kinase</keyword>
<dbReference type="SMART" id="SM00331">
    <property type="entry name" value="PP2C_SIG"/>
    <property type="match status" value="1"/>
</dbReference>
<comment type="function">
    <text evidence="13">Primarily acts as an independent SigF regulator that is sensitive to the osmosensory signal, mediating the cross talk of PknD with the SigF regulon. Possesses both phosphatase and kinase activities. The kinase domain functions as a classic anti-sigma factor-like kinase to phosphorylate the anti-anti-sigma factor domain at the canonical regulatory site, and the phosphatase domain antagonizes this activity.</text>
</comment>
<keyword evidence="10" id="KW-0904">Protein phosphatase</keyword>
<keyword evidence="11" id="KW-0464">Manganese</keyword>
<dbReference type="Gene3D" id="3.60.40.10">
    <property type="entry name" value="PPM-type phosphatase domain"/>
    <property type="match status" value="1"/>
</dbReference>
<dbReference type="FunFam" id="3.30.450.40:FF:000035">
    <property type="entry name" value="PAS sensor protein"/>
    <property type="match status" value="1"/>
</dbReference>
<dbReference type="InterPro" id="IPR001932">
    <property type="entry name" value="PPM-type_phosphatase-like_dom"/>
</dbReference>
<dbReference type="InterPro" id="IPR029016">
    <property type="entry name" value="GAF-like_dom_sf"/>
</dbReference>
<evidence type="ECO:0000256" key="12">
    <source>
        <dbReference type="ARBA" id="ARBA00047761"/>
    </source>
</evidence>